<reference evidence="8 11" key="1">
    <citation type="submission" date="2021-06" db="EMBL/GenBank/DDBJ databases">
        <title>Collection of gut derived symbiotic bacterial strains cultured from healthy donors.</title>
        <authorList>
            <person name="Lin H."/>
            <person name="Littmann E."/>
            <person name="Pamer E.G."/>
        </authorList>
    </citation>
    <scope>NUCLEOTIDE SEQUENCE</scope>
    <source>
        <strain evidence="9 11">MSK.21.70</strain>
        <strain evidence="8">MSK.21.82</strain>
    </source>
</reference>
<dbReference type="GO" id="GO:0003824">
    <property type="term" value="F:catalytic activity"/>
    <property type="evidence" value="ECO:0007669"/>
    <property type="project" value="InterPro"/>
</dbReference>
<evidence type="ECO:0000256" key="4">
    <source>
        <dbReference type="ARBA" id="ARBA00022723"/>
    </source>
</evidence>
<dbReference type="GO" id="GO:0046872">
    <property type="term" value="F:metal ion binding"/>
    <property type="evidence" value="ECO:0007669"/>
    <property type="project" value="UniProtKB-KW"/>
</dbReference>
<keyword evidence="3" id="KW-0949">S-adenosyl-L-methionine</keyword>
<evidence type="ECO:0000313" key="10">
    <source>
        <dbReference type="Proteomes" id="UP001196408"/>
    </source>
</evidence>
<sequence>MIRCDLCPHHCVLKEGQTGFCHQRINKEGRIVLKDYGAITSLSIDPIEKKPLYHFYPHTKILSVGSYGCNMKCPFCQNYTISQDKGSSIQVHTTPEKLVEVALDLKKEGNIGIAFTYNEPLISYEFIYDTFVLCKKHDLKTVIVSNGMIEEKYIKELSPLVDAWNIDLKGFREDIYKILSGDLETVKKSIQIASSSHLEVTSLIVPGINDSLKDMEEEAKWLASIDPNIVLHVTRYFPEYHYHESPTSIELIDQMVEVAKKYLKYVYRGNC</sequence>
<dbReference type="RefSeq" id="WP_217746951.1">
    <property type="nucleotide sequence ID" value="NZ_JAHOEB010000004.1"/>
</dbReference>
<dbReference type="NCBIfam" id="TIGR04337">
    <property type="entry name" value="AmmeMemoSam_rS"/>
    <property type="match status" value="1"/>
</dbReference>
<proteinExistence type="predicted"/>
<name>A0AAW4MSN0_9FIRM</name>
<dbReference type="EMBL" id="JAHOEF010000004">
    <property type="protein sequence ID" value="MBV3381869.1"/>
    <property type="molecule type" value="Genomic_DNA"/>
</dbReference>
<evidence type="ECO:0000256" key="3">
    <source>
        <dbReference type="ARBA" id="ARBA00022691"/>
    </source>
</evidence>
<keyword evidence="4" id="KW-0479">Metal-binding</keyword>
<evidence type="ECO:0000313" key="11">
    <source>
        <dbReference type="Proteomes" id="UP001197492"/>
    </source>
</evidence>
<dbReference type="PANTHER" id="PTHR30352:SF5">
    <property type="entry name" value="PYRUVATE FORMATE-LYASE 1-ACTIVATING ENZYME"/>
    <property type="match status" value="1"/>
</dbReference>
<keyword evidence="5" id="KW-0408">Iron</keyword>
<dbReference type="GeneID" id="301323396"/>
<organism evidence="8 10">
    <name type="scientific">Catenibacterium mitsuokai</name>
    <dbReference type="NCBI Taxonomy" id="100886"/>
    <lineage>
        <taxon>Bacteria</taxon>
        <taxon>Bacillati</taxon>
        <taxon>Bacillota</taxon>
        <taxon>Erysipelotrichia</taxon>
        <taxon>Erysipelotrichales</taxon>
        <taxon>Coprobacillaceae</taxon>
        <taxon>Catenibacterium</taxon>
    </lineage>
</organism>
<dbReference type="InterPro" id="IPR006638">
    <property type="entry name" value="Elp3/MiaA/NifB-like_rSAM"/>
</dbReference>
<evidence type="ECO:0000313" key="9">
    <source>
        <dbReference type="EMBL" id="MBV3391893.1"/>
    </source>
</evidence>
<dbReference type="Proteomes" id="UP001197492">
    <property type="component" value="Unassembled WGS sequence"/>
</dbReference>
<dbReference type="SFLD" id="SFLDS00029">
    <property type="entry name" value="Radical_SAM"/>
    <property type="match status" value="1"/>
</dbReference>
<dbReference type="PANTHER" id="PTHR30352">
    <property type="entry name" value="PYRUVATE FORMATE-LYASE-ACTIVATING ENZYME"/>
    <property type="match status" value="1"/>
</dbReference>
<dbReference type="SMART" id="SM00729">
    <property type="entry name" value="Elp3"/>
    <property type="match status" value="1"/>
</dbReference>
<accession>A0AAW4MSN0</accession>
<dbReference type="GO" id="GO:0051539">
    <property type="term" value="F:4 iron, 4 sulfur cluster binding"/>
    <property type="evidence" value="ECO:0007669"/>
    <property type="project" value="UniProtKB-KW"/>
</dbReference>
<dbReference type="EMBL" id="JAHOEL010000004">
    <property type="protein sequence ID" value="MBV3391893.1"/>
    <property type="molecule type" value="Genomic_DNA"/>
</dbReference>
<dbReference type="Proteomes" id="UP001196408">
    <property type="component" value="Unassembled WGS sequence"/>
</dbReference>
<feature type="domain" description="Radical SAM core" evidence="7">
    <location>
        <begin position="54"/>
        <end position="271"/>
    </location>
</feature>
<dbReference type="InterPro" id="IPR016431">
    <property type="entry name" value="Pyrv-formate_lyase-activ_prd"/>
</dbReference>
<comment type="cofactor">
    <cofactor evidence="1">
        <name>[4Fe-4S] cluster</name>
        <dbReference type="ChEBI" id="CHEBI:49883"/>
    </cofactor>
</comment>
<dbReference type="AlphaFoldDB" id="A0AAW4MSN0"/>
<evidence type="ECO:0000256" key="5">
    <source>
        <dbReference type="ARBA" id="ARBA00023004"/>
    </source>
</evidence>
<comment type="caution">
    <text evidence="8">The sequence shown here is derived from an EMBL/GenBank/DDBJ whole genome shotgun (WGS) entry which is preliminary data.</text>
</comment>
<evidence type="ECO:0000256" key="1">
    <source>
        <dbReference type="ARBA" id="ARBA00001966"/>
    </source>
</evidence>
<dbReference type="Pfam" id="PF04055">
    <property type="entry name" value="Radical_SAM"/>
    <property type="match status" value="1"/>
</dbReference>
<dbReference type="SFLD" id="SFLDG01101">
    <property type="entry name" value="Uncharacterised_Radical_SAM_Su"/>
    <property type="match status" value="1"/>
</dbReference>
<keyword evidence="2" id="KW-0004">4Fe-4S</keyword>
<evidence type="ECO:0000256" key="2">
    <source>
        <dbReference type="ARBA" id="ARBA00022485"/>
    </source>
</evidence>
<dbReference type="InterPro" id="IPR007197">
    <property type="entry name" value="rSAM"/>
</dbReference>
<gene>
    <name evidence="8" type="primary">amrS</name>
    <name evidence="8" type="ORF">KSV97_01215</name>
    <name evidence="9" type="ORF">KSW06_01225</name>
</gene>
<dbReference type="InterPro" id="IPR027596">
    <property type="entry name" value="AmmeMemoSam_rS"/>
</dbReference>
<keyword evidence="6" id="KW-0411">Iron-sulfur</keyword>
<evidence type="ECO:0000313" key="8">
    <source>
        <dbReference type="EMBL" id="MBV3381869.1"/>
    </source>
</evidence>
<protein>
    <submittedName>
        <fullName evidence="8">AmmeMemoRadiSam system radical SAM enzyme</fullName>
    </submittedName>
</protein>
<dbReference type="InterPro" id="IPR034457">
    <property type="entry name" value="Organic_radical-activating"/>
</dbReference>
<evidence type="ECO:0000259" key="7">
    <source>
        <dbReference type="PROSITE" id="PS51918"/>
    </source>
</evidence>
<keyword evidence="11" id="KW-1185">Reference proteome</keyword>
<dbReference type="PIRSF" id="PIRSF004869">
    <property type="entry name" value="PflX_prd"/>
    <property type="match status" value="1"/>
</dbReference>
<evidence type="ECO:0000256" key="6">
    <source>
        <dbReference type="ARBA" id="ARBA00023014"/>
    </source>
</evidence>
<dbReference type="PROSITE" id="PS51918">
    <property type="entry name" value="RADICAL_SAM"/>
    <property type="match status" value="1"/>
</dbReference>
<dbReference type="CDD" id="cd01335">
    <property type="entry name" value="Radical_SAM"/>
    <property type="match status" value="1"/>
</dbReference>